<evidence type="ECO:0000313" key="1">
    <source>
        <dbReference type="EMBL" id="TWI83771.1"/>
    </source>
</evidence>
<protein>
    <recommendedName>
        <fullName evidence="3">DUF3052 family protein</fullName>
    </recommendedName>
</protein>
<evidence type="ECO:0000313" key="2">
    <source>
        <dbReference type="Proteomes" id="UP000316167"/>
    </source>
</evidence>
<gene>
    <name evidence="1" type="ORF">IQ13_1886</name>
</gene>
<sequence length="135" mass="15251">MTGYSGTPLLKKLGIKEGMRLFIFNPPGGMEDYWRLIGADCSAQLCGTKERPDFIHLFVTSQKELHHLFSTIEKRLSGNVSVWVSWYKKSSGIATDVTEDWIRQFALANNFVDVKVCAVTEKWSGLKLVIPVAKR</sequence>
<name>A0A562SRA5_9BACT</name>
<reference evidence="1 2" key="1">
    <citation type="journal article" date="2015" name="Stand. Genomic Sci.">
        <title>Genomic Encyclopedia of Bacterial and Archaeal Type Strains, Phase III: the genomes of soil and plant-associated and newly described type strains.</title>
        <authorList>
            <person name="Whitman W.B."/>
            <person name="Woyke T."/>
            <person name="Klenk H.P."/>
            <person name="Zhou Y."/>
            <person name="Lilburn T.G."/>
            <person name="Beck B.J."/>
            <person name="De Vos P."/>
            <person name="Vandamme P."/>
            <person name="Eisen J.A."/>
            <person name="Garrity G."/>
            <person name="Hugenholtz P."/>
            <person name="Kyrpides N.C."/>
        </authorList>
    </citation>
    <scope>NUCLEOTIDE SEQUENCE [LARGE SCALE GENOMIC DNA]</scope>
    <source>
        <strain evidence="1 2">CGMCC 1.7271</strain>
    </source>
</reference>
<dbReference type="OrthoDB" id="9800461at2"/>
<dbReference type="EMBL" id="VLLE01000003">
    <property type="protein sequence ID" value="TWI83771.1"/>
    <property type="molecule type" value="Genomic_DNA"/>
</dbReference>
<keyword evidence="2" id="KW-1185">Reference proteome</keyword>
<evidence type="ECO:0008006" key="3">
    <source>
        <dbReference type="Google" id="ProtNLM"/>
    </source>
</evidence>
<dbReference type="AlphaFoldDB" id="A0A562SRA5"/>
<dbReference type="Proteomes" id="UP000316167">
    <property type="component" value="Unassembled WGS sequence"/>
</dbReference>
<proteinExistence type="predicted"/>
<comment type="caution">
    <text evidence="1">The sequence shown here is derived from an EMBL/GenBank/DDBJ whole genome shotgun (WGS) entry which is preliminary data.</text>
</comment>
<dbReference type="RefSeq" id="WP_144886059.1">
    <property type="nucleotide sequence ID" value="NZ_VLLE01000003.1"/>
</dbReference>
<accession>A0A562SRA5</accession>
<organism evidence="1 2">
    <name type="scientific">Lacibacter cauensis</name>
    <dbReference type="NCBI Taxonomy" id="510947"/>
    <lineage>
        <taxon>Bacteria</taxon>
        <taxon>Pseudomonadati</taxon>
        <taxon>Bacteroidota</taxon>
        <taxon>Chitinophagia</taxon>
        <taxon>Chitinophagales</taxon>
        <taxon>Chitinophagaceae</taxon>
        <taxon>Lacibacter</taxon>
    </lineage>
</organism>